<evidence type="ECO:0000256" key="3">
    <source>
        <dbReference type="ARBA" id="ARBA00020129"/>
    </source>
</evidence>
<evidence type="ECO:0000313" key="8">
    <source>
        <dbReference type="EMBL" id="NMW92697.1"/>
    </source>
</evidence>
<dbReference type="EMBL" id="JABCUV010000002">
    <property type="protein sequence ID" value="NMW92697.1"/>
    <property type="molecule type" value="Genomic_DNA"/>
</dbReference>
<evidence type="ECO:0000256" key="2">
    <source>
        <dbReference type="ARBA" id="ARBA00009942"/>
    </source>
</evidence>
<comment type="similarity">
    <text evidence="2 4">Belongs to the NrdI family.</text>
</comment>
<accession>A0A7Y0TX43</accession>
<dbReference type="Proteomes" id="UP001209486">
    <property type="component" value="Unassembled WGS sequence"/>
</dbReference>
<dbReference type="PANTHER" id="PTHR37297:SF1">
    <property type="entry name" value="PROTEIN NRDI"/>
    <property type="match status" value="1"/>
</dbReference>
<comment type="function">
    <text evidence="1 4">Probably involved in ribonucleotide reductase function.</text>
</comment>
<dbReference type="InterPro" id="IPR004465">
    <property type="entry name" value="RNR_NrdI"/>
</dbReference>
<dbReference type="HAMAP" id="MF_00128">
    <property type="entry name" value="NrdI"/>
    <property type="match status" value="1"/>
</dbReference>
<dbReference type="Gene3D" id="3.40.50.360">
    <property type="match status" value="1"/>
</dbReference>
<reference evidence="9 10" key="2">
    <citation type="submission" date="2020-04" db="EMBL/GenBank/DDBJ databases">
        <title>Antimicrobial susceptibility and clonality of vaginal-derived multi-drug resistant Mobiluncus isolates in China.</title>
        <authorList>
            <person name="Zhang X."/>
        </authorList>
    </citation>
    <scope>NUCLEOTIDE SEQUENCE [LARGE SCALE GENOMIC DNA]</scope>
    <source>
        <strain evidence="7 9">13</strain>
        <strain evidence="8 10">7</strain>
    </source>
</reference>
<name>A0A7Y0TX43_9ACTO</name>
<reference evidence="6 11" key="1">
    <citation type="submission" date="2019-08" db="EMBL/GenBank/DDBJ databases">
        <title>Comparison of rpoB and gyrB Sequences from Mobiluncus Species and Development of a Multiplex PCR Method for Clinical Detection of Mobiluncus curtisii and Mobiluncus mulieris.</title>
        <authorList>
            <person name="Yang L."/>
            <person name="Shen Y."/>
            <person name="Xu G."/>
            <person name="Shu L.-B."/>
            <person name="Hu J."/>
            <person name="Zhang R."/>
            <person name="Wang Y."/>
            <person name="Zhou H.-W."/>
            <person name="Zhang X."/>
        </authorList>
    </citation>
    <scope>NUCLEOTIDE SEQUENCE [LARGE SCALE GENOMIC DNA]</scope>
    <source>
        <strain evidence="6 11">M26</strain>
    </source>
</reference>
<evidence type="ECO:0000313" key="6">
    <source>
        <dbReference type="EMBL" id="MCU9968621.1"/>
    </source>
</evidence>
<dbReference type="Pfam" id="PF07972">
    <property type="entry name" value="Flavodoxin_NdrI"/>
    <property type="match status" value="1"/>
</dbReference>
<proteinExistence type="inferred from homology"/>
<dbReference type="NCBIfam" id="TIGR00333">
    <property type="entry name" value="nrdI"/>
    <property type="match status" value="1"/>
</dbReference>
<evidence type="ECO:0000313" key="10">
    <source>
        <dbReference type="Proteomes" id="UP000582487"/>
    </source>
</evidence>
<dbReference type="PANTHER" id="PTHR37297">
    <property type="entry name" value="PROTEIN NRDI"/>
    <property type="match status" value="1"/>
</dbReference>
<feature type="compositionally biased region" description="Basic and acidic residues" evidence="5">
    <location>
        <begin position="9"/>
        <end position="20"/>
    </location>
</feature>
<dbReference type="Proteomes" id="UP000582487">
    <property type="component" value="Unassembled WGS sequence"/>
</dbReference>
<dbReference type="InterPro" id="IPR020852">
    <property type="entry name" value="RNR_Ib_NrdI_bac"/>
</dbReference>
<dbReference type="AlphaFoldDB" id="A0A7Y0TX43"/>
<sequence length="169" mass="19280">MLRYKTNRRNSDPVGKESKAMAKGAPIEYHDLPESECPDVVYFSSVSQNTHRFVQKLERPALRLPLHPREEGMPRVCRPYILIVPTYGGGHQEAAVPKQVIHFLNDPQNRSLIRGVIVSGNTNFGEHYCIAGPIIAQKCNVPILYRFELLGTPRDVQTVRDLLDDFWQK</sequence>
<evidence type="ECO:0000313" key="9">
    <source>
        <dbReference type="Proteomes" id="UP000578252"/>
    </source>
</evidence>
<evidence type="ECO:0000256" key="4">
    <source>
        <dbReference type="HAMAP-Rule" id="MF_00128"/>
    </source>
</evidence>
<dbReference type="InterPro" id="IPR029039">
    <property type="entry name" value="Flavoprotein-like_sf"/>
</dbReference>
<dbReference type="SUPFAM" id="SSF52218">
    <property type="entry name" value="Flavoproteins"/>
    <property type="match status" value="1"/>
</dbReference>
<dbReference type="EMBL" id="JABCUR010000004">
    <property type="protein sequence ID" value="NMW65026.1"/>
    <property type="molecule type" value="Genomic_DNA"/>
</dbReference>
<dbReference type="EMBL" id="VSZY01000004">
    <property type="protein sequence ID" value="MCU9968621.1"/>
    <property type="molecule type" value="Genomic_DNA"/>
</dbReference>
<dbReference type="RefSeq" id="WP_004017204.1">
    <property type="nucleotide sequence ID" value="NZ_CAMPNB010000009.1"/>
</dbReference>
<protein>
    <recommendedName>
        <fullName evidence="3 4">Protein NrdI</fullName>
    </recommendedName>
</protein>
<gene>
    <name evidence="4 7" type="primary">nrdI</name>
    <name evidence="6" type="ORF">FYZ43_04215</name>
    <name evidence="8" type="ORF">HHJ74_03060</name>
    <name evidence="7" type="ORF">HHJ78_05665</name>
</gene>
<feature type="region of interest" description="Disordered" evidence="5">
    <location>
        <begin position="1"/>
        <end position="22"/>
    </location>
</feature>
<evidence type="ECO:0000313" key="11">
    <source>
        <dbReference type="Proteomes" id="UP001209486"/>
    </source>
</evidence>
<evidence type="ECO:0000313" key="7">
    <source>
        <dbReference type="EMBL" id="NMW65026.1"/>
    </source>
</evidence>
<evidence type="ECO:0000256" key="1">
    <source>
        <dbReference type="ARBA" id="ARBA00003999"/>
    </source>
</evidence>
<organism evidence="7 9">
    <name type="scientific">Mobiluncus mulieris</name>
    <dbReference type="NCBI Taxonomy" id="2052"/>
    <lineage>
        <taxon>Bacteria</taxon>
        <taxon>Bacillati</taxon>
        <taxon>Actinomycetota</taxon>
        <taxon>Actinomycetes</taxon>
        <taxon>Actinomycetales</taxon>
        <taxon>Actinomycetaceae</taxon>
        <taxon>Mobiluncus</taxon>
    </lineage>
</organism>
<comment type="caution">
    <text evidence="7">The sequence shown here is derived from an EMBL/GenBank/DDBJ whole genome shotgun (WGS) entry which is preliminary data.</text>
</comment>
<dbReference type="GO" id="GO:0010181">
    <property type="term" value="F:FMN binding"/>
    <property type="evidence" value="ECO:0007669"/>
    <property type="project" value="InterPro"/>
</dbReference>
<evidence type="ECO:0000256" key="5">
    <source>
        <dbReference type="SAM" id="MobiDB-lite"/>
    </source>
</evidence>
<dbReference type="Proteomes" id="UP000578252">
    <property type="component" value="Unassembled WGS sequence"/>
</dbReference>